<dbReference type="InterPro" id="IPR043129">
    <property type="entry name" value="ATPase_NBD"/>
</dbReference>
<protein>
    <submittedName>
        <fullName evidence="2">Plasmid segregation protein ParM</fullName>
    </submittedName>
</protein>
<dbReference type="EMBL" id="CZAL01000021">
    <property type="protein sequence ID" value="CUP89594.1"/>
    <property type="molecule type" value="Genomic_DNA"/>
</dbReference>
<reference evidence="2 3" key="1">
    <citation type="submission" date="2015-09" db="EMBL/GenBank/DDBJ databases">
        <authorList>
            <consortium name="Pathogen Informatics"/>
        </authorList>
    </citation>
    <scope>NUCLEOTIDE SEQUENCE [LARGE SCALE GENOMIC DNA]</scope>
    <source>
        <strain evidence="2 3">2789STDY5834885</strain>
    </source>
</reference>
<name>A0A174RVE7_9FIRM</name>
<sequence>MCFPTGLTGYDYEPYTMQNVLQYNGKFYVCGTGRQTLVRSKTSNDNYYLLTMAAIAQEIRYRRGERKTDVVLAAGLPLASFGREKKGFREYLFRKEQPLRFRYEDESYEIQIQDVKLFPQGYSALALHPECVRDEPSVLLADIGGWTVDLMRLDNSVPNAATCRSLELGVIRCVDEITEQVRRNTGLSVTDIQIERVLNGQSCSMDPVAKEIIVRQGRLYTEKILSAIMEAGFDLKAIPSVIMGGGVSILKRHVTPQDGLCRQVYLTDVHANASGYERIVGQMCAK</sequence>
<dbReference type="AlphaFoldDB" id="A0A174RVE7"/>
<organism evidence="2 3">
    <name type="scientific">Fusicatenibacter saccharivorans</name>
    <dbReference type="NCBI Taxonomy" id="1150298"/>
    <lineage>
        <taxon>Bacteria</taxon>
        <taxon>Bacillati</taxon>
        <taxon>Bacillota</taxon>
        <taxon>Clostridia</taxon>
        <taxon>Lachnospirales</taxon>
        <taxon>Lachnospiraceae</taxon>
        <taxon>Fusicatenibacter</taxon>
    </lineage>
</organism>
<dbReference type="Gene3D" id="3.30.420.40">
    <property type="match status" value="1"/>
</dbReference>
<dbReference type="Proteomes" id="UP000095709">
    <property type="component" value="Unassembled WGS sequence"/>
</dbReference>
<feature type="domain" description="Actin-like protein N-terminal" evidence="1">
    <location>
        <begin position="20"/>
        <end position="122"/>
    </location>
</feature>
<evidence type="ECO:0000259" key="1">
    <source>
        <dbReference type="Pfam" id="PF17989"/>
    </source>
</evidence>
<dbReference type="InterPro" id="IPR040607">
    <property type="entry name" value="ALP_N"/>
</dbReference>
<dbReference type="Pfam" id="PF17989">
    <property type="entry name" value="ALP_N"/>
    <property type="match status" value="1"/>
</dbReference>
<evidence type="ECO:0000313" key="2">
    <source>
        <dbReference type="EMBL" id="CUP89594.1"/>
    </source>
</evidence>
<proteinExistence type="predicted"/>
<evidence type="ECO:0000313" key="3">
    <source>
        <dbReference type="Proteomes" id="UP000095709"/>
    </source>
</evidence>
<accession>A0A174RVE7</accession>
<gene>
    <name evidence="2" type="ORF">ERS852498_03085</name>
</gene>
<dbReference type="SUPFAM" id="SSF53067">
    <property type="entry name" value="Actin-like ATPase domain"/>
    <property type="match status" value="2"/>
</dbReference>